<reference evidence="5 6" key="1">
    <citation type="submission" date="2015-04" db="EMBL/GenBank/DDBJ databases">
        <title>Complete Genome Sequence of Kosmotoga pacifica SLHLJ1.</title>
        <authorList>
            <person name="Jiang L.J."/>
            <person name="Shao Z.Z."/>
            <person name="Jebbar M."/>
        </authorList>
    </citation>
    <scope>NUCLEOTIDE SEQUENCE [LARGE SCALE GENOMIC DNA]</scope>
    <source>
        <strain evidence="5 6">SLHLJ1</strain>
    </source>
</reference>
<dbReference type="OrthoDB" id="9805041at2"/>
<dbReference type="InterPro" id="IPR043519">
    <property type="entry name" value="NT_sf"/>
</dbReference>
<comment type="similarity">
    <text evidence="2">Belongs to the relA/spoT family.</text>
</comment>
<dbReference type="InterPro" id="IPR033655">
    <property type="entry name" value="TGS_RelA/SpoT"/>
</dbReference>
<dbReference type="SUPFAM" id="SSF81301">
    <property type="entry name" value="Nucleotidyltransferase"/>
    <property type="match status" value="1"/>
</dbReference>
<evidence type="ECO:0000256" key="1">
    <source>
        <dbReference type="ARBA" id="ARBA00025704"/>
    </source>
</evidence>
<evidence type="ECO:0000256" key="2">
    <source>
        <dbReference type="RuleBase" id="RU003847"/>
    </source>
</evidence>
<evidence type="ECO:0000259" key="4">
    <source>
        <dbReference type="PROSITE" id="PS51880"/>
    </source>
</evidence>
<proteinExistence type="inferred from homology"/>
<organism evidence="5 6">
    <name type="scientific">Kosmotoga pacifica</name>
    <dbReference type="NCBI Taxonomy" id="1330330"/>
    <lineage>
        <taxon>Bacteria</taxon>
        <taxon>Thermotogati</taxon>
        <taxon>Thermotogota</taxon>
        <taxon>Thermotogae</taxon>
        <taxon>Kosmotogales</taxon>
        <taxon>Kosmotogaceae</taxon>
        <taxon>Kosmotoga</taxon>
    </lineage>
</organism>
<dbReference type="Pfam" id="PF19296">
    <property type="entry name" value="RelA_AH_RIS"/>
    <property type="match status" value="1"/>
</dbReference>
<gene>
    <name evidence="5" type="ORF">IX53_09425</name>
</gene>
<dbReference type="InterPro" id="IPR003607">
    <property type="entry name" value="HD/PDEase_dom"/>
</dbReference>
<dbReference type="Pfam" id="PF02824">
    <property type="entry name" value="TGS"/>
    <property type="match status" value="1"/>
</dbReference>
<dbReference type="KEGG" id="kpf:IX53_09425"/>
<dbReference type="InterPro" id="IPR006674">
    <property type="entry name" value="HD_domain"/>
</dbReference>
<dbReference type="InterPro" id="IPR004811">
    <property type="entry name" value="RelA/Spo_fam"/>
</dbReference>
<dbReference type="InterPro" id="IPR007685">
    <property type="entry name" value="RelA_SpoT"/>
</dbReference>
<feature type="domain" description="TGS" evidence="4">
    <location>
        <begin position="395"/>
        <end position="456"/>
    </location>
</feature>
<dbReference type="SUPFAM" id="SSF109604">
    <property type="entry name" value="HD-domain/PDEase-like"/>
    <property type="match status" value="1"/>
</dbReference>
<name>A0A0G2ZHU9_9BACT</name>
<dbReference type="InterPro" id="IPR004095">
    <property type="entry name" value="TGS"/>
</dbReference>
<dbReference type="InterPro" id="IPR012676">
    <property type="entry name" value="TGS-like"/>
</dbReference>
<evidence type="ECO:0000259" key="3">
    <source>
        <dbReference type="PROSITE" id="PS51831"/>
    </source>
</evidence>
<dbReference type="CDD" id="cd00077">
    <property type="entry name" value="HDc"/>
    <property type="match status" value="1"/>
</dbReference>
<dbReference type="SMART" id="SM00954">
    <property type="entry name" value="RelA_SpoT"/>
    <property type="match status" value="1"/>
</dbReference>
<dbReference type="Gene3D" id="3.30.460.10">
    <property type="entry name" value="Beta Polymerase, domain 2"/>
    <property type="match status" value="1"/>
</dbReference>
<dbReference type="SUPFAM" id="SSF81271">
    <property type="entry name" value="TGS-like"/>
    <property type="match status" value="1"/>
</dbReference>
<dbReference type="Pfam" id="PF04607">
    <property type="entry name" value="RelA_SpoT"/>
    <property type="match status" value="1"/>
</dbReference>
<dbReference type="GO" id="GO:0015969">
    <property type="term" value="P:guanosine tetraphosphate metabolic process"/>
    <property type="evidence" value="ECO:0007669"/>
    <property type="project" value="InterPro"/>
</dbReference>
<dbReference type="STRING" id="1330330.IX53_09425"/>
<dbReference type="PROSITE" id="PS51880">
    <property type="entry name" value="TGS"/>
    <property type="match status" value="1"/>
</dbReference>
<dbReference type="InterPro" id="IPR045600">
    <property type="entry name" value="RelA/SpoT_AH_RIS"/>
</dbReference>
<dbReference type="Proteomes" id="UP000035159">
    <property type="component" value="Chromosome"/>
</dbReference>
<dbReference type="CDD" id="cd05399">
    <property type="entry name" value="NT_Rel-Spo_like"/>
    <property type="match status" value="1"/>
</dbReference>
<dbReference type="EMBL" id="CP011232">
    <property type="protein sequence ID" value="AKI98353.1"/>
    <property type="molecule type" value="Genomic_DNA"/>
</dbReference>
<dbReference type="SMART" id="SM00471">
    <property type="entry name" value="HDc"/>
    <property type="match status" value="1"/>
</dbReference>
<accession>A0A0G2ZHU9</accession>
<dbReference type="AlphaFoldDB" id="A0A0G2ZHU9"/>
<dbReference type="GO" id="GO:0005886">
    <property type="term" value="C:plasma membrane"/>
    <property type="evidence" value="ECO:0007669"/>
    <property type="project" value="TreeGrafter"/>
</dbReference>
<dbReference type="Gene3D" id="1.10.3210.10">
    <property type="entry name" value="Hypothetical protein af1432"/>
    <property type="match status" value="1"/>
</dbReference>
<comment type="pathway">
    <text evidence="1">Purine metabolism.</text>
</comment>
<sequence>MDGTEGLDLVKEIEKILGFKLKRRQREKIIEAYEFAFTHHQTQFRDSGEPFITHPVEVAKILAELNADLDTILAGILHDVVEDCDVSIDEVKEKFGKDVANIVNGVTKISNLNLTEKLDQKEAKFKMKVETVRKMLFAMSDDPRVIIVKLADRLHNMRTIHHLKNQVKRKEKANETLKIYAPIAHRIGIHKIKWELEDISFKTLYPEQYRELKLKMNRKLKERQYIMDEYKEIVTAELRKYRVNFRIEGRVKHLYSIWMKMVRKNKAFDEIYDLIALRIITESDVDCYKVLGIVHSLWPPIPGRIKDYIATPKSNGYRSLHTTLVTHRGEPLEIQIRSESMHLEAEYGVAAHWLYKEGIVSMKKNPWFEKLRDDEALISSFDDLSAISRALSGGDEIYVFTPKGDFIHLPKGATPIDFAYAVHTEIGHHFAGAKVNGNIVPVDYELKAGDRVEIIVNKASEGPSLDWLKYARASSTRAKIRRFFKSKTNVELVDRGREICKKLCKKLGKSMDEFLESETMNQVFKKFGIHSEKDLYLKLGEGTITTSELLKTIQPEEVETGLPEIAKIKVKPGRGKEVLIGGQSGIDVYFAKCCNPLPGDDIIAVISKRGISIHNIRCKNVRDIPLEKQLNAEWSFSIDGMYRVKVIIDFDASDRSIISKVIDKFKVKGAKVIKYTVESGKWGYDFMDANILVKDLGHLTSIMESLRAIKGVQRVVRVGGAL</sequence>
<dbReference type="FunFam" id="3.10.20.30:FF:000002">
    <property type="entry name" value="GTP pyrophosphokinase (RelA/SpoT)"/>
    <property type="match status" value="1"/>
</dbReference>
<keyword evidence="6" id="KW-1185">Reference proteome</keyword>
<dbReference type="FunFam" id="3.30.460.10:FF:000001">
    <property type="entry name" value="GTP pyrophosphokinase RelA"/>
    <property type="match status" value="1"/>
</dbReference>
<dbReference type="PATRIC" id="fig|1330330.3.peg.1920"/>
<dbReference type="InterPro" id="IPR002912">
    <property type="entry name" value="ACT_dom"/>
</dbReference>
<dbReference type="FunFam" id="1.10.3210.10:FF:000001">
    <property type="entry name" value="GTP pyrophosphokinase RelA"/>
    <property type="match status" value="1"/>
</dbReference>
<dbReference type="NCBIfam" id="TIGR00691">
    <property type="entry name" value="spoT_relA"/>
    <property type="match status" value="1"/>
</dbReference>
<evidence type="ECO:0000313" key="6">
    <source>
        <dbReference type="Proteomes" id="UP000035159"/>
    </source>
</evidence>
<comment type="function">
    <text evidence="2">In eubacteria ppGpp (guanosine 3'-diphosphate 5'-diphosphate) is a mediator of the stringent response that coordinates a variety of cellular activities in response to changes in nutritional abundance.</text>
</comment>
<dbReference type="CDD" id="cd01668">
    <property type="entry name" value="TGS_RSH"/>
    <property type="match status" value="1"/>
</dbReference>
<dbReference type="PANTHER" id="PTHR21262">
    <property type="entry name" value="GUANOSINE-3',5'-BIS DIPHOSPHATE 3'-PYROPHOSPHOHYDROLASE"/>
    <property type="match status" value="1"/>
</dbReference>
<dbReference type="Pfam" id="PF13291">
    <property type="entry name" value="ACT_4"/>
    <property type="match status" value="1"/>
</dbReference>
<dbReference type="PROSITE" id="PS51831">
    <property type="entry name" value="HD"/>
    <property type="match status" value="1"/>
</dbReference>
<dbReference type="InterPro" id="IPR012675">
    <property type="entry name" value="Beta-grasp_dom_sf"/>
</dbReference>
<dbReference type="Pfam" id="PF13328">
    <property type="entry name" value="HD_4"/>
    <property type="match status" value="1"/>
</dbReference>
<protein>
    <submittedName>
        <fullName evidence="5">(P)ppGpp synthetase</fullName>
    </submittedName>
</protein>
<feature type="domain" description="HD" evidence="3">
    <location>
        <begin position="51"/>
        <end position="157"/>
    </location>
</feature>
<dbReference type="PANTHER" id="PTHR21262:SF31">
    <property type="entry name" value="GTP PYROPHOSPHOKINASE"/>
    <property type="match status" value="1"/>
</dbReference>
<evidence type="ECO:0000313" key="5">
    <source>
        <dbReference type="EMBL" id="AKI98353.1"/>
    </source>
</evidence>
<dbReference type="Gene3D" id="3.10.20.30">
    <property type="match status" value="1"/>
</dbReference>